<gene>
    <name evidence="1" type="ORF">APZ42_004036</name>
</gene>
<dbReference type="EMBL" id="LRGB01012288">
    <property type="protein sequence ID" value="KZR99907.1"/>
    <property type="molecule type" value="Genomic_DNA"/>
</dbReference>
<comment type="caution">
    <text evidence="1">The sequence shown here is derived from an EMBL/GenBank/DDBJ whole genome shotgun (WGS) entry which is preliminary data.</text>
</comment>
<proteinExistence type="predicted"/>
<name>A0A164HAF2_9CRUS</name>
<reference evidence="1 2" key="1">
    <citation type="submission" date="2016-03" db="EMBL/GenBank/DDBJ databases">
        <title>EvidentialGene: Evidence-directed Construction of Genes on Genomes.</title>
        <authorList>
            <person name="Gilbert D.G."/>
            <person name="Choi J.-H."/>
            <person name="Mockaitis K."/>
            <person name="Colbourne J."/>
            <person name="Pfrender M."/>
        </authorList>
    </citation>
    <scope>NUCLEOTIDE SEQUENCE [LARGE SCALE GENOMIC DNA]</scope>
    <source>
        <strain evidence="1 2">Xinb3</strain>
        <tissue evidence="1">Complete organism</tissue>
    </source>
</reference>
<keyword evidence="2" id="KW-1185">Reference proteome</keyword>
<accession>A0A164HAF2</accession>
<protein>
    <submittedName>
        <fullName evidence="1">Uncharacterized protein</fullName>
    </submittedName>
</protein>
<dbReference type="AlphaFoldDB" id="A0A164HAF2"/>
<evidence type="ECO:0000313" key="2">
    <source>
        <dbReference type="Proteomes" id="UP000076858"/>
    </source>
</evidence>
<dbReference type="Proteomes" id="UP000076858">
    <property type="component" value="Unassembled WGS sequence"/>
</dbReference>
<sequence>MLKSLPCDDGEFKKESMLVSAALMLKLPGDDGQFTKESILVSAALELE</sequence>
<evidence type="ECO:0000313" key="1">
    <source>
        <dbReference type="EMBL" id="KZR99907.1"/>
    </source>
</evidence>
<organism evidence="1 2">
    <name type="scientific">Daphnia magna</name>
    <dbReference type="NCBI Taxonomy" id="35525"/>
    <lineage>
        <taxon>Eukaryota</taxon>
        <taxon>Metazoa</taxon>
        <taxon>Ecdysozoa</taxon>
        <taxon>Arthropoda</taxon>
        <taxon>Crustacea</taxon>
        <taxon>Branchiopoda</taxon>
        <taxon>Diplostraca</taxon>
        <taxon>Cladocera</taxon>
        <taxon>Anomopoda</taxon>
        <taxon>Daphniidae</taxon>
        <taxon>Daphnia</taxon>
    </lineage>
</organism>